<sequence length="104" mass="11080">MNGPKIIDPIAQRKLTFGRSSIIVQIGRPEISEDDFMCAYSISSGGQEKLGHAMGMDSVQALQLALVSIEIDLKALARSSGQEITWLEDTPGNTGFSALNLGGN</sequence>
<evidence type="ECO:0000313" key="3">
    <source>
        <dbReference type="Proteomes" id="UP001620405"/>
    </source>
</evidence>
<comment type="caution">
    <text evidence="2">The sequence shown here is derived from an EMBL/GenBank/DDBJ whole genome shotgun (WGS) entry which is preliminary data.</text>
</comment>
<evidence type="ECO:0000313" key="2">
    <source>
        <dbReference type="EMBL" id="MFK2874949.1"/>
    </source>
</evidence>
<dbReference type="Proteomes" id="UP001620405">
    <property type="component" value="Unassembled WGS sequence"/>
</dbReference>
<proteinExistence type="predicted"/>
<organism evidence="2 3">
    <name type="scientific">Dyella lipolytica</name>
    <dbReference type="NCBI Taxonomy" id="1867835"/>
    <lineage>
        <taxon>Bacteria</taxon>
        <taxon>Pseudomonadati</taxon>
        <taxon>Pseudomonadota</taxon>
        <taxon>Gammaproteobacteria</taxon>
        <taxon>Lysobacterales</taxon>
        <taxon>Rhodanobacteraceae</taxon>
        <taxon>Dyella</taxon>
    </lineage>
</organism>
<gene>
    <name evidence="2" type="ORF">ISP13_15500</name>
</gene>
<reference evidence="2 3" key="1">
    <citation type="submission" date="2020-10" db="EMBL/GenBank/DDBJ databases">
        <title>Phylogeny of dyella-like bacteria.</title>
        <authorList>
            <person name="Fu J."/>
        </authorList>
    </citation>
    <scope>NUCLEOTIDE SEQUENCE [LARGE SCALE GENOMIC DNA]</scope>
    <source>
        <strain evidence="2 3">DHOB07</strain>
    </source>
</reference>
<keyword evidence="3" id="KW-1185">Reference proteome</keyword>
<name>A0ABW8J1C2_9GAMM</name>
<evidence type="ECO:0000259" key="1">
    <source>
        <dbReference type="Pfam" id="PF22302"/>
    </source>
</evidence>
<dbReference type="InterPro" id="IPR054241">
    <property type="entry name" value="DUF6968"/>
</dbReference>
<dbReference type="RefSeq" id="WP_284396133.1">
    <property type="nucleotide sequence ID" value="NZ_BSNQ01000003.1"/>
</dbReference>
<feature type="domain" description="DUF6968" evidence="1">
    <location>
        <begin position="11"/>
        <end position="97"/>
    </location>
</feature>
<accession>A0ABW8J1C2</accession>
<dbReference type="Pfam" id="PF22302">
    <property type="entry name" value="DUF6968"/>
    <property type="match status" value="1"/>
</dbReference>
<protein>
    <recommendedName>
        <fullName evidence="1">DUF6968 domain-containing protein</fullName>
    </recommendedName>
</protein>
<dbReference type="EMBL" id="JADIKG010000013">
    <property type="protein sequence ID" value="MFK2874949.1"/>
    <property type="molecule type" value="Genomic_DNA"/>
</dbReference>